<reference evidence="1 2" key="1">
    <citation type="submission" date="2014-04" db="EMBL/GenBank/DDBJ databases">
        <authorList>
            <consortium name="DOE Joint Genome Institute"/>
            <person name="Kuo A."/>
            <person name="Kohler A."/>
            <person name="Costa M.D."/>
            <person name="Nagy L.G."/>
            <person name="Floudas D."/>
            <person name="Copeland A."/>
            <person name="Barry K.W."/>
            <person name="Cichocki N."/>
            <person name="Veneault-Fourrey C."/>
            <person name="LaButti K."/>
            <person name="Lindquist E.A."/>
            <person name="Lipzen A."/>
            <person name="Lundell T."/>
            <person name="Morin E."/>
            <person name="Murat C."/>
            <person name="Sun H."/>
            <person name="Tunlid A."/>
            <person name="Henrissat B."/>
            <person name="Grigoriev I.V."/>
            <person name="Hibbett D.S."/>
            <person name="Martin F."/>
            <person name="Nordberg H.P."/>
            <person name="Cantor M.N."/>
            <person name="Hua S.X."/>
        </authorList>
    </citation>
    <scope>NUCLEOTIDE SEQUENCE [LARGE SCALE GENOMIC DNA]</scope>
    <source>
        <strain evidence="1 2">Marx 270</strain>
    </source>
</reference>
<protein>
    <submittedName>
        <fullName evidence="1">Uncharacterized protein</fullName>
    </submittedName>
</protein>
<dbReference type="HOGENOM" id="CLU_1372699_0_0_1"/>
<dbReference type="InParanoid" id="A0A0C3JP67"/>
<evidence type="ECO:0000313" key="1">
    <source>
        <dbReference type="EMBL" id="KIN99286.1"/>
    </source>
</evidence>
<evidence type="ECO:0000313" key="2">
    <source>
        <dbReference type="Proteomes" id="UP000054217"/>
    </source>
</evidence>
<dbReference type="OrthoDB" id="2707965at2759"/>
<gene>
    <name evidence="1" type="ORF">M404DRAFT_30532</name>
</gene>
<sequence length="200" mass="21019">MSALSTYHADPSNSATFFGHQDGVQRATNYYDISQSCYPNAEAVIPAQFIPPAIPVQATVASVPAGHLAQGDSGPFGGGASAVFTSASLVGSLVTANIAGSPSEASPTHPLSTQFINSATSSSLQQTFSDLRPCPWKDDQGGICGEFVGRVCQDHLANAHGIVNISRTTLVTCGACGLQVKRESLLRHFREVDLGFRRPR</sequence>
<dbReference type="AlphaFoldDB" id="A0A0C3JP67"/>
<name>A0A0C3JP67_PISTI</name>
<dbReference type="Proteomes" id="UP000054217">
    <property type="component" value="Unassembled WGS sequence"/>
</dbReference>
<dbReference type="EMBL" id="KN832006">
    <property type="protein sequence ID" value="KIN99286.1"/>
    <property type="molecule type" value="Genomic_DNA"/>
</dbReference>
<reference evidence="2" key="2">
    <citation type="submission" date="2015-01" db="EMBL/GenBank/DDBJ databases">
        <title>Evolutionary Origins and Diversification of the Mycorrhizal Mutualists.</title>
        <authorList>
            <consortium name="DOE Joint Genome Institute"/>
            <consortium name="Mycorrhizal Genomics Consortium"/>
            <person name="Kohler A."/>
            <person name="Kuo A."/>
            <person name="Nagy L.G."/>
            <person name="Floudas D."/>
            <person name="Copeland A."/>
            <person name="Barry K.W."/>
            <person name="Cichocki N."/>
            <person name="Veneault-Fourrey C."/>
            <person name="LaButti K."/>
            <person name="Lindquist E.A."/>
            <person name="Lipzen A."/>
            <person name="Lundell T."/>
            <person name="Morin E."/>
            <person name="Murat C."/>
            <person name="Riley R."/>
            <person name="Ohm R."/>
            <person name="Sun H."/>
            <person name="Tunlid A."/>
            <person name="Henrissat B."/>
            <person name="Grigoriev I.V."/>
            <person name="Hibbett D.S."/>
            <person name="Martin F."/>
        </authorList>
    </citation>
    <scope>NUCLEOTIDE SEQUENCE [LARGE SCALE GENOMIC DNA]</scope>
    <source>
        <strain evidence="2">Marx 270</strain>
    </source>
</reference>
<proteinExistence type="predicted"/>
<organism evidence="1 2">
    <name type="scientific">Pisolithus tinctorius Marx 270</name>
    <dbReference type="NCBI Taxonomy" id="870435"/>
    <lineage>
        <taxon>Eukaryota</taxon>
        <taxon>Fungi</taxon>
        <taxon>Dikarya</taxon>
        <taxon>Basidiomycota</taxon>
        <taxon>Agaricomycotina</taxon>
        <taxon>Agaricomycetes</taxon>
        <taxon>Agaricomycetidae</taxon>
        <taxon>Boletales</taxon>
        <taxon>Sclerodermatineae</taxon>
        <taxon>Pisolithaceae</taxon>
        <taxon>Pisolithus</taxon>
    </lineage>
</organism>
<accession>A0A0C3JP67</accession>
<keyword evidence="2" id="KW-1185">Reference proteome</keyword>